<name>A0A841BUB0_9ACTN</name>
<evidence type="ECO:0000313" key="3">
    <source>
        <dbReference type="EMBL" id="MBB5870332.1"/>
    </source>
</evidence>
<keyword evidence="4" id="KW-1185">Reference proteome</keyword>
<accession>A0A841BUB0</accession>
<sequence>MGAPRRTPGSKTIRLIAIAVAGVLTAVMTATPVRADPPQCPPLAQRNPPPPPQLCIQPWVWPDDDRPAP</sequence>
<evidence type="ECO:0000256" key="2">
    <source>
        <dbReference type="SAM" id="SignalP"/>
    </source>
</evidence>
<dbReference type="Proteomes" id="UP000587527">
    <property type="component" value="Unassembled WGS sequence"/>
</dbReference>
<dbReference type="AlphaFoldDB" id="A0A841BUB0"/>
<gene>
    <name evidence="3" type="ORF">F4553_003711</name>
</gene>
<evidence type="ECO:0000313" key="4">
    <source>
        <dbReference type="Proteomes" id="UP000587527"/>
    </source>
</evidence>
<proteinExistence type="predicted"/>
<evidence type="ECO:0000256" key="1">
    <source>
        <dbReference type="SAM" id="MobiDB-lite"/>
    </source>
</evidence>
<protein>
    <submittedName>
        <fullName evidence="3">Uncharacterized protein</fullName>
    </submittedName>
</protein>
<comment type="caution">
    <text evidence="3">The sequence shown here is derived from an EMBL/GenBank/DDBJ whole genome shotgun (WGS) entry which is preliminary data.</text>
</comment>
<feature type="chain" id="PRO_5032460553" evidence="2">
    <location>
        <begin position="36"/>
        <end position="69"/>
    </location>
</feature>
<dbReference type="EMBL" id="JACHMN010000002">
    <property type="protein sequence ID" value="MBB5870332.1"/>
    <property type="molecule type" value="Genomic_DNA"/>
</dbReference>
<feature type="region of interest" description="Disordered" evidence="1">
    <location>
        <begin position="33"/>
        <end position="69"/>
    </location>
</feature>
<feature type="signal peptide" evidence="2">
    <location>
        <begin position="1"/>
        <end position="35"/>
    </location>
</feature>
<dbReference type="RefSeq" id="WP_184837658.1">
    <property type="nucleotide sequence ID" value="NZ_JACHMN010000002.1"/>
</dbReference>
<reference evidence="3 4" key="1">
    <citation type="submission" date="2020-08" db="EMBL/GenBank/DDBJ databases">
        <title>Sequencing the genomes of 1000 actinobacteria strains.</title>
        <authorList>
            <person name="Klenk H.-P."/>
        </authorList>
    </citation>
    <scope>NUCLEOTIDE SEQUENCE [LARGE SCALE GENOMIC DNA]</scope>
    <source>
        <strain evidence="3 4">DSM 45362</strain>
    </source>
</reference>
<keyword evidence="2" id="KW-0732">Signal</keyword>
<organism evidence="3 4">
    <name type="scientific">Allocatelliglobosispora scoriae</name>
    <dbReference type="NCBI Taxonomy" id="643052"/>
    <lineage>
        <taxon>Bacteria</taxon>
        <taxon>Bacillati</taxon>
        <taxon>Actinomycetota</taxon>
        <taxon>Actinomycetes</taxon>
        <taxon>Micromonosporales</taxon>
        <taxon>Micromonosporaceae</taxon>
        <taxon>Allocatelliglobosispora</taxon>
    </lineage>
</organism>